<name>A0ABD3NSK3_9STRA</name>
<gene>
    <name evidence="4" type="ORF">ACHAW5_008869</name>
</gene>
<dbReference type="PANTHER" id="PTHR16263:SF4">
    <property type="entry name" value="TETRATRICOPEPTIDE REPEAT PROTEIN 38"/>
    <property type="match status" value="1"/>
</dbReference>
<evidence type="ECO:0000313" key="5">
    <source>
        <dbReference type="Proteomes" id="UP001530315"/>
    </source>
</evidence>
<sequence length="968" mass="103730">MRPRLSARRNIHQLPGPDVTSRRYYHSAAAASAAKYYRDRRRGGESSPLLRRWRADGRNAPSSSCVGITTTSPSSRRRSRRSLVDVAAVARNDESSRASKNDRLDVRVERFGTHAIGVPRPYVEEDETARGRGEEGQLPRGVVRRSDFFGETITFVVDGADVACSVRSSRLYHRDDVISRMTEDAITYATSSFDGFSLCVLSRGSANLYPGNDSDGPDARACHASSVACCATPGSFSLCVLSRGSANLHPGNDADGPDARAYHASSSISSGAAATTATTAAHAIMVVVATTTTTAARRRRRGGGTGRRRRASATRSVTAAPMLAVAVAAVAPALAQGGSHYVRRIDRLLLGSTNDAGDTSSSSSGGGGTTDYPSSPPSLLTMARVASSFRDAIILPPDASFGDDGGHSSRVVDMPATTPDEVIPHHHLLTPRERWHLHALQQLLQNNHRDAMGAYLRLLELYPGDLLGLSLALDVAYALGDSNVASRAATNVSAYWSERDGGALRLRHSHPVQNMATSLIAVGMSSSSSSSRASTAERLAETAIARDADGTGGTSVWALSHCLASEGRAAEMVSKLAGYDGTQFYEACGYLHFAVRMKGYGGIALLDRKGAGADRSALRLYDGGFGSLLEYSGNNVQGLERGGEEVSMRELRVPRSIKKDMAGALGSMLTGWFGGGDKSSGDDAAEGSDPALNDQQRKQQLLRRRTVEDVLCWLPPSPLLLTNATALLLRLTLSGAIAESDERWADLRAAWTLTIKGQNDDLEFETDSTPVEYMPLAMIASSLVINPNELHMKDVGLPLENAMQGLHKFGKVMKLGQLKVVSASSQPSFAASRVEDWRVVLCHLARARDSCQRWEMPKGISSSTYLLPNDANPLSSISPPSPHPIGWDFDLRQFLEHALIYAAMEVGDYESLCLARAICSEGTTLRSNCPELWWRYGRVLDLLGDEVAAENARAASISLGSGEGGATF</sequence>
<feature type="region of interest" description="Disordered" evidence="3">
    <location>
        <begin position="678"/>
        <end position="699"/>
    </location>
</feature>
<evidence type="ECO:0008006" key="6">
    <source>
        <dbReference type="Google" id="ProtNLM"/>
    </source>
</evidence>
<organism evidence="4 5">
    <name type="scientific">Stephanodiscus triporus</name>
    <dbReference type="NCBI Taxonomy" id="2934178"/>
    <lineage>
        <taxon>Eukaryota</taxon>
        <taxon>Sar</taxon>
        <taxon>Stramenopiles</taxon>
        <taxon>Ochrophyta</taxon>
        <taxon>Bacillariophyta</taxon>
        <taxon>Coscinodiscophyceae</taxon>
        <taxon>Thalassiosirophycidae</taxon>
        <taxon>Stephanodiscales</taxon>
        <taxon>Stephanodiscaceae</taxon>
        <taxon>Stephanodiscus</taxon>
    </lineage>
</organism>
<keyword evidence="5" id="KW-1185">Reference proteome</keyword>
<protein>
    <recommendedName>
        <fullName evidence="6">Tetratricopeptide repeat protein 38</fullName>
    </recommendedName>
</protein>
<feature type="region of interest" description="Disordered" evidence="3">
    <location>
        <begin position="36"/>
        <end position="82"/>
    </location>
</feature>
<proteinExistence type="predicted"/>
<feature type="region of interest" description="Disordered" evidence="3">
    <location>
        <begin position="292"/>
        <end position="315"/>
    </location>
</feature>
<evidence type="ECO:0000313" key="4">
    <source>
        <dbReference type="EMBL" id="KAL3778316.1"/>
    </source>
</evidence>
<dbReference type="Proteomes" id="UP001530315">
    <property type="component" value="Unassembled WGS sequence"/>
</dbReference>
<accession>A0ABD3NSK3</accession>
<evidence type="ECO:0000256" key="3">
    <source>
        <dbReference type="SAM" id="MobiDB-lite"/>
    </source>
</evidence>
<comment type="caution">
    <text evidence="4">The sequence shown here is derived from an EMBL/GenBank/DDBJ whole genome shotgun (WGS) entry which is preliminary data.</text>
</comment>
<dbReference type="AlphaFoldDB" id="A0ABD3NSK3"/>
<keyword evidence="1" id="KW-0677">Repeat</keyword>
<reference evidence="4 5" key="1">
    <citation type="submission" date="2024-10" db="EMBL/GenBank/DDBJ databases">
        <title>Updated reference genomes for cyclostephanoid diatoms.</title>
        <authorList>
            <person name="Roberts W.R."/>
            <person name="Alverson A.J."/>
        </authorList>
    </citation>
    <scope>NUCLEOTIDE SEQUENCE [LARGE SCALE GENOMIC DNA]</scope>
    <source>
        <strain evidence="4 5">AJA276-08</strain>
    </source>
</reference>
<feature type="region of interest" description="Disordered" evidence="3">
    <location>
        <begin position="352"/>
        <end position="377"/>
    </location>
</feature>
<feature type="compositionally biased region" description="Basic residues" evidence="3">
    <location>
        <begin position="296"/>
        <end position="312"/>
    </location>
</feature>
<dbReference type="InterPro" id="IPR033891">
    <property type="entry name" value="TTC38"/>
</dbReference>
<keyword evidence="2" id="KW-0802">TPR repeat</keyword>
<dbReference type="EMBL" id="JALLAZ020001226">
    <property type="protein sequence ID" value="KAL3778316.1"/>
    <property type="molecule type" value="Genomic_DNA"/>
</dbReference>
<feature type="compositionally biased region" description="Low complexity" evidence="3">
    <location>
        <begin position="352"/>
        <end position="363"/>
    </location>
</feature>
<evidence type="ECO:0000256" key="1">
    <source>
        <dbReference type="ARBA" id="ARBA00022737"/>
    </source>
</evidence>
<evidence type="ECO:0000256" key="2">
    <source>
        <dbReference type="ARBA" id="ARBA00022803"/>
    </source>
</evidence>
<dbReference type="PANTHER" id="PTHR16263">
    <property type="entry name" value="TETRATRICOPEPTIDE REPEAT PROTEIN 38"/>
    <property type="match status" value="1"/>
</dbReference>